<dbReference type="EMBL" id="CAJJDN010000158">
    <property type="protein sequence ID" value="CAD8125382.1"/>
    <property type="molecule type" value="Genomic_DNA"/>
</dbReference>
<reference evidence="2" key="1">
    <citation type="submission" date="2021-01" db="EMBL/GenBank/DDBJ databases">
        <authorList>
            <consortium name="Genoscope - CEA"/>
            <person name="William W."/>
        </authorList>
    </citation>
    <scope>NUCLEOTIDE SEQUENCE</scope>
</reference>
<evidence type="ECO:0000313" key="1">
    <source>
        <dbReference type="EMBL" id="CAD8125382.1"/>
    </source>
</evidence>
<keyword evidence="3" id="KW-1185">Reference proteome</keyword>
<comment type="caution">
    <text evidence="2">The sequence shown here is derived from an EMBL/GenBank/DDBJ whole genome shotgun (WGS) entry which is preliminary data.</text>
</comment>
<dbReference type="EMBL" id="CAJJDN010000158">
    <property type="protein sequence ID" value="CAD8125383.1"/>
    <property type="molecule type" value="Genomic_DNA"/>
</dbReference>
<evidence type="ECO:0000313" key="2">
    <source>
        <dbReference type="EMBL" id="CAD8125383.1"/>
    </source>
</evidence>
<accession>A0A8S1RDE0</accession>
<gene>
    <name evidence="1" type="ORF">PSON_ATCC_30995.1.T1580105</name>
    <name evidence="2" type="ORF">PSON_ATCC_30995.1.T1580106</name>
</gene>
<dbReference type="AlphaFoldDB" id="A0A8S1RDE0"/>
<evidence type="ECO:0000313" key="3">
    <source>
        <dbReference type="Proteomes" id="UP000692954"/>
    </source>
</evidence>
<organism evidence="2 3">
    <name type="scientific">Paramecium sonneborni</name>
    <dbReference type="NCBI Taxonomy" id="65129"/>
    <lineage>
        <taxon>Eukaryota</taxon>
        <taxon>Sar</taxon>
        <taxon>Alveolata</taxon>
        <taxon>Ciliophora</taxon>
        <taxon>Intramacronucleata</taxon>
        <taxon>Oligohymenophorea</taxon>
        <taxon>Peniculida</taxon>
        <taxon>Parameciidae</taxon>
        <taxon>Paramecium</taxon>
    </lineage>
</organism>
<proteinExistence type="predicted"/>
<protein>
    <submittedName>
        <fullName evidence="2">Uncharacterized protein</fullName>
    </submittedName>
</protein>
<sequence length="202" mass="24321">MFKTPPILKNFHQLNYLTIIQEKELAQSQIPQIPNYQTTSFLEQMPSLNIISFSSVYNEQIQHYRNLEILIQRVQTQLESILMEWGERREFFIIFKYNDSFEPFMKTKIQIEKKGYQGFENQKAVYQSFENQSPKIKIEISLINQKLIEQIPTLRKRKKISQKLHGNIDLMNSYLQIQLYQQISYHLELQNLNRMLSKKLKK</sequence>
<dbReference type="Proteomes" id="UP000692954">
    <property type="component" value="Unassembled WGS sequence"/>
</dbReference>
<name>A0A8S1RDE0_9CILI</name>